<gene>
    <name evidence="1" type="ORF">SARC_11345</name>
</gene>
<sequence>MDHVFFDNDNAAYSSVIGTSPYTLKTGRIFAHATDAQVGRPKRPPLSSLMGYVYGMQLFYESQVADLSQDECQELVTAFRTYPSALKLYLYGCNTAWKNGPS</sequence>
<organism evidence="1 2">
    <name type="scientific">Sphaeroforma arctica JP610</name>
    <dbReference type="NCBI Taxonomy" id="667725"/>
    <lineage>
        <taxon>Eukaryota</taxon>
        <taxon>Ichthyosporea</taxon>
        <taxon>Ichthyophonida</taxon>
        <taxon>Sphaeroforma</taxon>
    </lineage>
</organism>
<proteinExistence type="predicted"/>
<reference evidence="1 2" key="1">
    <citation type="submission" date="2011-02" db="EMBL/GenBank/DDBJ databases">
        <title>The Genome Sequence of Sphaeroforma arctica JP610.</title>
        <authorList>
            <consortium name="The Broad Institute Genome Sequencing Platform"/>
            <person name="Russ C."/>
            <person name="Cuomo C."/>
            <person name="Young S.K."/>
            <person name="Zeng Q."/>
            <person name="Gargeya S."/>
            <person name="Alvarado L."/>
            <person name="Berlin A."/>
            <person name="Chapman S.B."/>
            <person name="Chen Z."/>
            <person name="Freedman E."/>
            <person name="Gellesch M."/>
            <person name="Goldberg J."/>
            <person name="Griggs A."/>
            <person name="Gujja S."/>
            <person name="Heilman E."/>
            <person name="Heiman D."/>
            <person name="Howarth C."/>
            <person name="Mehta T."/>
            <person name="Neiman D."/>
            <person name="Pearson M."/>
            <person name="Roberts A."/>
            <person name="Saif S."/>
            <person name="Shea T."/>
            <person name="Shenoy N."/>
            <person name="Sisk P."/>
            <person name="Stolte C."/>
            <person name="Sykes S."/>
            <person name="White J."/>
            <person name="Yandava C."/>
            <person name="Burger G."/>
            <person name="Gray M.W."/>
            <person name="Holland P.W.H."/>
            <person name="King N."/>
            <person name="Lang F.B.F."/>
            <person name="Roger A.J."/>
            <person name="Ruiz-Trillo I."/>
            <person name="Haas B."/>
            <person name="Nusbaum C."/>
            <person name="Birren B."/>
        </authorList>
    </citation>
    <scope>NUCLEOTIDE SEQUENCE [LARGE SCALE GENOMIC DNA]</scope>
    <source>
        <strain evidence="1 2">JP610</strain>
    </source>
</reference>
<accession>A0A0L0FJF0</accession>
<dbReference type="AlphaFoldDB" id="A0A0L0FJF0"/>
<evidence type="ECO:0000313" key="2">
    <source>
        <dbReference type="Proteomes" id="UP000054560"/>
    </source>
</evidence>
<protein>
    <submittedName>
        <fullName evidence="1">Uncharacterized protein</fullName>
    </submittedName>
</protein>
<name>A0A0L0FJF0_9EUKA</name>
<dbReference type="RefSeq" id="XP_014150045.1">
    <property type="nucleotide sequence ID" value="XM_014294570.1"/>
</dbReference>
<evidence type="ECO:0000313" key="1">
    <source>
        <dbReference type="EMBL" id="KNC76143.1"/>
    </source>
</evidence>
<dbReference type="EMBL" id="KQ243236">
    <property type="protein sequence ID" value="KNC76143.1"/>
    <property type="molecule type" value="Genomic_DNA"/>
</dbReference>
<keyword evidence="2" id="KW-1185">Reference proteome</keyword>
<dbReference type="Proteomes" id="UP000054560">
    <property type="component" value="Unassembled WGS sequence"/>
</dbReference>
<dbReference type="GeneID" id="25911849"/>